<evidence type="ECO:0000256" key="2">
    <source>
        <dbReference type="ARBA" id="ARBA00023002"/>
    </source>
</evidence>
<evidence type="ECO:0000259" key="6">
    <source>
        <dbReference type="Pfam" id="PF02826"/>
    </source>
</evidence>
<proteinExistence type="inferred from homology"/>
<keyword evidence="2 4" id="KW-0560">Oxidoreductase</keyword>
<dbReference type="PANTHER" id="PTHR10996:SF178">
    <property type="entry name" value="2-HYDROXYACID DEHYDROGENASE YGL185C-RELATED"/>
    <property type="match status" value="1"/>
</dbReference>
<dbReference type="PANTHER" id="PTHR10996">
    <property type="entry name" value="2-HYDROXYACID DEHYDROGENASE-RELATED"/>
    <property type="match status" value="1"/>
</dbReference>
<dbReference type="RefSeq" id="WP_345634720.1">
    <property type="nucleotide sequence ID" value="NZ_BAABJQ010000020.1"/>
</dbReference>
<dbReference type="Pfam" id="PF02826">
    <property type="entry name" value="2-Hacid_dh_C"/>
    <property type="match status" value="1"/>
</dbReference>
<dbReference type="InterPro" id="IPR050223">
    <property type="entry name" value="D-isomer_2-hydroxyacid_DH"/>
</dbReference>
<dbReference type="InterPro" id="IPR036291">
    <property type="entry name" value="NAD(P)-bd_dom_sf"/>
</dbReference>
<dbReference type="Pfam" id="PF00389">
    <property type="entry name" value="2-Hacid_dh"/>
    <property type="match status" value="1"/>
</dbReference>
<keyword evidence="8" id="KW-1185">Reference proteome</keyword>
<comment type="caution">
    <text evidence="7">The sequence shown here is derived from an EMBL/GenBank/DDBJ whole genome shotgun (WGS) entry which is preliminary data.</text>
</comment>
<keyword evidence="3" id="KW-0520">NAD</keyword>
<evidence type="ECO:0000313" key="7">
    <source>
        <dbReference type="EMBL" id="GAA5193888.1"/>
    </source>
</evidence>
<dbReference type="Proteomes" id="UP001501570">
    <property type="component" value="Unassembled WGS sequence"/>
</dbReference>
<dbReference type="SUPFAM" id="SSF51735">
    <property type="entry name" value="NAD(P)-binding Rossmann-fold domains"/>
    <property type="match status" value="1"/>
</dbReference>
<evidence type="ECO:0000313" key="8">
    <source>
        <dbReference type="Proteomes" id="UP001501570"/>
    </source>
</evidence>
<dbReference type="EMBL" id="BAABJQ010000020">
    <property type="protein sequence ID" value="GAA5193888.1"/>
    <property type="molecule type" value="Genomic_DNA"/>
</dbReference>
<evidence type="ECO:0000256" key="1">
    <source>
        <dbReference type="ARBA" id="ARBA00005854"/>
    </source>
</evidence>
<comment type="similarity">
    <text evidence="1 4">Belongs to the D-isomer specific 2-hydroxyacid dehydrogenase family.</text>
</comment>
<dbReference type="CDD" id="cd12167">
    <property type="entry name" value="2-Hacid_dh_8"/>
    <property type="match status" value="1"/>
</dbReference>
<organism evidence="7 8">
    <name type="scientific">Rugosimonospora acidiphila</name>
    <dbReference type="NCBI Taxonomy" id="556531"/>
    <lineage>
        <taxon>Bacteria</taxon>
        <taxon>Bacillati</taxon>
        <taxon>Actinomycetota</taxon>
        <taxon>Actinomycetes</taxon>
        <taxon>Micromonosporales</taxon>
        <taxon>Micromonosporaceae</taxon>
        <taxon>Rugosimonospora</taxon>
    </lineage>
</organism>
<name>A0ABP9SBR4_9ACTN</name>
<feature type="domain" description="D-isomer specific 2-hydroxyacid dehydrogenase NAD-binding" evidence="6">
    <location>
        <begin position="123"/>
        <end position="297"/>
    </location>
</feature>
<dbReference type="InterPro" id="IPR006139">
    <property type="entry name" value="D-isomer_2_OHA_DH_cat_dom"/>
</dbReference>
<protein>
    <submittedName>
        <fullName evidence="7">Hydroxyacid dehydrogenase</fullName>
    </submittedName>
</protein>
<accession>A0ABP9SBR4</accession>
<dbReference type="InterPro" id="IPR006140">
    <property type="entry name" value="D-isomer_DH_NAD-bd"/>
</dbReference>
<dbReference type="Gene3D" id="3.40.50.720">
    <property type="entry name" value="NAD(P)-binding Rossmann-like Domain"/>
    <property type="match status" value="2"/>
</dbReference>
<reference evidence="8" key="1">
    <citation type="journal article" date="2019" name="Int. J. Syst. Evol. Microbiol.">
        <title>The Global Catalogue of Microorganisms (GCM) 10K type strain sequencing project: providing services to taxonomists for standard genome sequencing and annotation.</title>
        <authorList>
            <consortium name="The Broad Institute Genomics Platform"/>
            <consortium name="The Broad Institute Genome Sequencing Center for Infectious Disease"/>
            <person name="Wu L."/>
            <person name="Ma J."/>
        </authorList>
    </citation>
    <scope>NUCLEOTIDE SEQUENCE [LARGE SCALE GENOMIC DNA]</scope>
    <source>
        <strain evidence="8">JCM 18304</strain>
    </source>
</reference>
<evidence type="ECO:0000256" key="4">
    <source>
        <dbReference type="RuleBase" id="RU003719"/>
    </source>
</evidence>
<gene>
    <name evidence="7" type="ORF">GCM10023322_56900</name>
</gene>
<evidence type="ECO:0000256" key="3">
    <source>
        <dbReference type="ARBA" id="ARBA00023027"/>
    </source>
</evidence>
<evidence type="ECO:0000259" key="5">
    <source>
        <dbReference type="Pfam" id="PF00389"/>
    </source>
</evidence>
<sequence>MTRRPRALVAMSPDAFDQLFDDRGLARLAALADVPAPAGPTDLSDPAGLAALSGIEVLVTSWGCPPLTAELLEHAPKLEAVFHAAGSIKQHITPACWERGITVTTAADANAIPVAEYTMAAVMLSGKRFFEYATRYREAPGTWSPWRDRIRDGTRYPHTVGIVGLSRIGRRVAEALRAFDLTVLASDPYARPEDAAALGVHLVDLDELAAASTIVTLHAPLLSQTRHLLDRRRLGLLPDGATVINTARGGLVDHDALTAECLDGRLSAVLDVTDPEPLPADSPLYRLANVTLTPHIAGALGGETRRMTDLALDELDRYRRGVPLRHQVHPDELDRIA</sequence>
<dbReference type="SUPFAM" id="SSF52283">
    <property type="entry name" value="Formate/glycerate dehydrogenase catalytic domain-like"/>
    <property type="match status" value="1"/>
</dbReference>
<feature type="domain" description="D-isomer specific 2-hydroxyacid dehydrogenase catalytic" evidence="5">
    <location>
        <begin position="50"/>
        <end position="328"/>
    </location>
</feature>